<dbReference type="CDD" id="cd03784">
    <property type="entry name" value="GT1_Gtf-like"/>
    <property type="match status" value="1"/>
</dbReference>
<dbReference type="GO" id="GO:0008194">
    <property type="term" value="F:UDP-glycosyltransferase activity"/>
    <property type="evidence" value="ECO:0007669"/>
    <property type="project" value="InterPro"/>
</dbReference>
<accession>A0A813F0T2</accession>
<dbReference type="Pfam" id="PF17863">
    <property type="entry name" value="AAA_lid_2"/>
    <property type="match status" value="1"/>
</dbReference>
<dbReference type="InterPro" id="IPR015422">
    <property type="entry name" value="PyrdxlP-dep_Trfase_small"/>
</dbReference>
<dbReference type="SUPFAM" id="SSF53756">
    <property type="entry name" value="UDP-Glycosyltransferase/glycogen phosphorylase"/>
    <property type="match status" value="1"/>
</dbReference>
<evidence type="ECO:0000256" key="1">
    <source>
        <dbReference type="ARBA" id="ARBA00001933"/>
    </source>
</evidence>
<dbReference type="SUPFAM" id="SSF52540">
    <property type="entry name" value="P-loop containing nucleoside triphosphate hydrolases"/>
    <property type="match status" value="1"/>
</dbReference>
<evidence type="ECO:0000256" key="13">
    <source>
        <dbReference type="ARBA" id="ARBA00023171"/>
    </source>
</evidence>
<dbReference type="InterPro" id="IPR027417">
    <property type="entry name" value="P-loop_NTPase"/>
</dbReference>
<dbReference type="InterPro" id="IPR004839">
    <property type="entry name" value="Aminotransferase_I/II_large"/>
</dbReference>
<dbReference type="OrthoDB" id="441131at2759"/>
<dbReference type="NCBIfam" id="NF006719">
    <property type="entry name" value="PRK09257.1"/>
    <property type="match status" value="1"/>
</dbReference>
<evidence type="ECO:0000313" key="17">
    <source>
        <dbReference type="EMBL" id="CAE8604913.1"/>
    </source>
</evidence>
<dbReference type="Pfam" id="PF00201">
    <property type="entry name" value="UDPGT"/>
    <property type="match status" value="1"/>
</dbReference>
<dbReference type="FunFam" id="3.40.640.10:FF:000066">
    <property type="entry name" value="Aspartate aminotransferase"/>
    <property type="match status" value="1"/>
</dbReference>
<keyword evidence="7 15" id="KW-0032">Aminotransferase</keyword>
<dbReference type="Gene3D" id="3.40.640.10">
    <property type="entry name" value="Type I PLP-dependent aspartate aminotransferase-like (Major domain)"/>
    <property type="match status" value="1"/>
</dbReference>
<comment type="similarity">
    <text evidence="4">Belongs to the class-I pyridoxal-phosphate-dependent aminotransferase family.</text>
</comment>
<keyword evidence="11" id="KW-0067">ATP-binding</keyword>
<comment type="miscellaneous">
    <text evidence="15">In eukaryotes there are cytoplasmic, mitochondrial and chloroplastic isozymes.</text>
</comment>
<dbReference type="GO" id="GO:0004069">
    <property type="term" value="F:L-aspartate:2-oxoglutarate aminotransferase activity"/>
    <property type="evidence" value="ECO:0007669"/>
    <property type="project" value="UniProtKB-EC"/>
</dbReference>
<evidence type="ECO:0000256" key="14">
    <source>
        <dbReference type="ARBA" id="ARBA00049185"/>
    </source>
</evidence>
<dbReference type="InterPro" id="IPR041628">
    <property type="entry name" value="ChlI/MoxR_AAA_lid"/>
</dbReference>
<comment type="cofactor">
    <cofactor evidence="1">
        <name>pyridoxal 5'-phosphate</name>
        <dbReference type="ChEBI" id="CHEBI:597326"/>
    </cofactor>
</comment>
<keyword evidence="9 15" id="KW-0808">Transferase</keyword>
<evidence type="ECO:0000259" key="16">
    <source>
        <dbReference type="SMART" id="SM00382"/>
    </source>
</evidence>
<comment type="caution">
    <text evidence="17">The sequence shown here is derived from an EMBL/GenBank/DDBJ whole genome shotgun (WGS) entry which is preliminary data.</text>
</comment>
<dbReference type="GO" id="GO:0016874">
    <property type="term" value="F:ligase activity"/>
    <property type="evidence" value="ECO:0007669"/>
    <property type="project" value="UniProtKB-KW"/>
</dbReference>
<dbReference type="PANTHER" id="PTHR11879">
    <property type="entry name" value="ASPARTATE AMINOTRANSFERASE"/>
    <property type="match status" value="1"/>
</dbReference>
<dbReference type="EMBL" id="CAJNNV010017108">
    <property type="protein sequence ID" value="CAE8604913.1"/>
    <property type="molecule type" value="Genomic_DNA"/>
</dbReference>
<evidence type="ECO:0000256" key="2">
    <source>
        <dbReference type="ARBA" id="ARBA00005173"/>
    </source>
</evidence>
<keyword evidence="6" id="KW-0602">Photosynthesis</keyword>
<dbReference type="InterPro" id="IPR004838">
    <property type="entry name" value="NHTrfase_class1_PyrdxlP-BS"/>
</dbReference>
<evidence type="ECO:0000256" key="12">
    <source>
        <dbReference type="ARBA" id="ARBA00022898"/>
    </source>
</evidence>
<dbReference type="Gene3D" id="3.90.1150.10">
    <property type="entry name" value="Aspartate Aminotransferase, domain 1"/>
    <property type="match status" value="1"/>
</dbReference>
<dbReference type="Proteomes" id="UP000654075">
    <property type="component" value="Unassembled WGS sequence"/>
</dbReference>
<dbReference type="PRINTS" id="PR00799">
    <property type="entry name" value="TRANSAMINASE"/>
</dbReference>
<dbReference type="Pfam" id="PF01078">
    <property type="entry name" value="Mg_chelatase"/>
    <property type="match status" value="1"/>
</dbReference>
<dbReference type="PROSITE" id="PS00105">
    <property type="entry name" value="AA_TRANSFER_CLASS_1"/>
    <property type="match status" value="1"/>
</dbReference>
<dbReference type="FunFam" id="3.40.50.300:FF:000601">
    <property type="entry name" value="Mg-protoporphyrin IX chelatase"/>
    <property type="match status" value="1"/>
</dbReference>
<evidence type="ECO:0000256" key="5">
    <source>
        <dbReference type="ARBA" id="ARBA00011738"/>
    </source>
</evidence>
<dbReference type="Gene3D" id="3.40.50.300">
    <property type="entry name" value="P-loop containing nucleotide triphosphate hydrolases"/>
    <property type="match status" value="1"/>
</dbReference>
<dbReference type="CDD" id="cd00609">
    <property type="entry name" value="AAT_like"/>
    <property type="match status" value="1"/>
</dbReference>
<dbReference type="GO" id="GO:0015995">
    <property type="term" value="P:chlorophyll biosynthetic process"/>
    <property type="evidence" value="ECO:0007669"/>
    <property type="project" value="UniProtKB-UniPathway"/>
</dbReference>
<name>A0A813F0T2_POLGL</name>
<dbReference type="UniPathway" id="UPA00668"/>
<keyword evidence="8" id="KW-0436">Ligase</keyword>
<dbReference type="SMART" id="SM00382">
    <property type="entry name" value="AAA"/>
    <property type="match status" value="1"/>
</dbReference>
<comment type="pathway">
    <text evidence="2">Porphyrin-containing compound metabolism; chlorophyll biosynthesis.</text>
</comment>
<keyword evidence="13" id="KW-0149">Chlorophyll biosynthesis</keyword>
<dbReference type="CDD" id="cd00009">
    <property type="entry name" value="AAA"/>
    <property type="match status" value="1"/>
</dbReference>
<keyword evidence="12" id="KW-0663">Pyridoxal phosphate</keyword>
<evidence type="ECO:0000256" key="10">
    <source>
        <dbReference type="ARBA" id="ARBA00022741"/>
    </source>
</evidence>
<comment type="subunit">
    <text evidence="5 15">Homodimer.</text>
</comment>
<evidence type="ECO:0000256" key="3">
    <source>
        <dbReference type="ARBA" id="ARBA00005799"/>
    </source>
</evidence>
<dbReference type="InterPro" id="IPR003593">
    <property type="entry name" value="AAA+_ATPase"/>
</dbReference>
<evidence type="ECO:0000313" key="18">
    <source>
        <dbReference type="Proteomes" id="UP000654075"/>
    </source>
</evidence>
<dbReference type="EC" id="2.6.1.1" evidence="15"/>
<dbReference type="InterPro" id="IPR000796">
    <property type="entry name" value="Asp_trans"/>
</dbReference>
<evidence type="ECO:0000256" key="11">
    <source>
        <dbReference type="ARBA" id="ARBA00022840"/>
    </source>
</evidence>
<reference evidence="17" key="1">
    <citation type="submission" date="2021-02" db="EMBL/GenBank/DDBJ databases">
        <authorList>
            <person name="Dougan E. K."/>
            <person name="Rhodes N."/>
            <person name="Thang M."/>
            <person name="Chan C."/>
        </authorList>
    </citation>
    <scope>NUCLEOTIDE SEQUENCE</scope>
</reference>
<evidence type="ECO:0000256" key="6">
    <source>
        <dbReference type="ARBA" id="ARBA00022531"/>
    </source>
</evidence>
<keyword evidence="10" id="KW-0547">Nucleotide-binding</keyword>
<keyword evidence="18" id="KW-1185">Reference proteome</keyword>
<sequence length="1355" mass="148259">MEEEADFANAFPFSAVVGQEEVKLALLLNLVDPAIGGVMISGERGVGKSTAVRGMVRLLPDIPMVKGCRYNSSPTESNVMSEEVQVRYMANEEFEVLNRRTPFVELPLGATEDRITGTIDIEKALKEAGKAFEPGILAKVNRGILYIDECNLLDDQLVDVLLDSAAGGWNTVEREGVSVKHPARFLLIGTSHPDEGDMRPQLLDRFGLTVTVKTPNNAEWRMQVIQRSSDWTSRPEKLEKQFGEQDEALKTLVLQARDRLKATKMPRELAVKISTICSRLNIDGLRGDMVTNRAARALAALEDHAEVTEEDVRRVTALSLSHRLRKNVVSDTVDNSGRVIQALIQELGEGPPPVRPVLEYVKNVKKPQTRIKILLLPSLLAEVQQPDEKLTGSLRQGAFYQFGDKPRGTSITSFGFSEEAEVTPHSAKTRSSLVTVEVQERKVMLVSLPEMGHLSPMLNIARELRARGHKVSLATCKFLAGKVEKSCQDAGIDFIGIAEGVQSSETPGSPANLAKDTSILALYAYYNLSMLASLTAAARHIQPDVLLTDFLTTCGYEAGAEVGITVAVNFADPVLIGMLGPSPSSLLPAVMSVVAPFAMGNNLSDAPFLHKAFSYSREAIYKKLCFVNSFWGLEKVRPMPPNVIFTGPTGQLSSEALDETSMKSLNEWLVWVRREGLKVVYVTFGTMVQLNSAQIQSLYQGLAAVPGIAVAWSLKEEGQKSLPVLLDKKFFVYHWFPQAEVLRLKDVGAVITHCGFGGLMEIIAGGKPLIGMPFVGDQFANAEAAKAAGLGECLLGSKITKAAVEALVSKVVQSDGYAVSAARMQAAIMTSGSSTLIATQIECLAKHGVGHIFCLRREQFAFAGGDLSSQKVACLCNSKVSATKLWMTGNGIVFLRLIFFGINFAKEVGFAADDGHMHPLIQWEGGWALVRTPADIYLQLYFGVTITPRNRSAGEDLTSAWLHVFRSFSVLSSAADSVQFQGAYRDENGKPYVLNVVREVEEEMLKELGTKINKEYATIDGHPELKPTTQKLLFGPDAASIKEGRIASVQALSGTGALRVAAEFMMSFMKIGGNEIWVSDPTWGNHNTIFQKAGLNVKQYPYWEPGSKSLNFPAMMAALESAADGAIVLLHACAHNPTGVDPTNEQWDKIAELMKRKSLLPLMDSAYQGYASGCLVKDAYAVRLFETLGFEFFMCQSFAKNLGLYGERIGMLHVICNNSEQAKCVLSQLKMVIRPMYSSPPKRGGELVVKILSSPERFQAWQTELKAMADRILGVRDVLRKGLEAKSTPGTWNHITDQIGMFSFTGLTVPQCDRLIQEHHIYLLKSGRISLAGLNKGNIQYMIDSIDEAVRACPA</sequence>
<proteinExistence type="inferred from homology"/>
<dbReference type="InterPro" id="IPR015424">
    <property type="entry name" value="PyrdxlP-dep_Trfase"/>
</dbReference>
<dbReference type="InterPro" id="IPR000523">
    <property type="entry name" value="Mg_chelatse_chII-like_cat_dom"/>
</dbReference>
<dbReference type="Gene3D" id="3.40.50.2000">
    <property type="entry name" value="Glycogen Phosphorylase B"/>
    <property type="match status" value="2"/>
</dbReference>
<dbReference type="Gene3D" id="1.10.8.80">
    <property type="entry name" value="Magnesium chelatase subunit I, C-Terminal domain"/>
    <property type="match status" value="1"/>
</dbReference>
<evidence type="ECO:0000256" key="8">
    <source>
        <dbReference type="ARBA" id="ARBA00022598"/>
    </source>
</evidence>
<gene>
    <name evidence="17" type="ORF">PGLA1383_LOCUS23055</name>
</gene>
<feature type="domain" description="AAA+ ATPase" evidence="16">
    <location>
        <begin position="34"/>
        <end position="216"/>
    </location>
</feature>
<organism evidence="17 18">
    <name type="scientific">Polarella glacialis</name>
    <name type="common">Dinoflagellate</name>
    <dbReference type="NCBI Taxonomy" id="89957"/>
    <lineage>
        <taxon>Eukaryota</taxon>
        <taxon>Sar</taxon>
        <taxon>Alveolata</taxon>
        <taxon>Dinophyceae</taxon>
        <taxon>Suessiales</taxon>
        <taxon>Suessiaceae</taxon>
        <taxon>Polarella</taxon>
    </lineage>
</organism>
<dbReference type="PANTHER" id="PTHR11879:SF22">
    <property type="entry name" value="ASPARTATE AMINOTRANSFERASE, MITOCHONDRIAL"/>
    <property type="match status" value="1"/>
</dbReference>
<dbReference type="InterPro" id="IPR002213">
    <property type="entry name" value="UDP_glucos_trans"/>
</dbReference>
<dbReference type="InterPro" id="IPR015421">
    <property type="entry name" value="PyrdxlP-dep_Trfase_major"/>
</dbReference>
<comment type="catalytic activity">
    <reaction evidence="14 15">
        <text>L-aspartate + 2-oxoglutarate = oxaloacetate + L-glutamate</text>
        <dbReference type="Rhea" id="RHEA:21824"/>
        <dbReference type="ChEBI" id="CHEBI:16452"/>
        <dbReference type="ChEBI" id="CHEBI:16810"/>
        <dbReference type="ChEBI" id="CHEBI:29985"/>
        <dbReference type="ChEBI" id="CHEBI:29991"/>
        <dbReference type="EC" id="2.6.1.1"/>
    </reaction>
</comment>
<dbReference type="GO" id="GO:0030170">
    <property type="term" value="F:pyridoxal phosphate binding"/>
    <property type="evidence" value="ECO:0007669"/>
    <property type="project" value="InterPro"/>
</dbReference>
<dbReference type="GO" id="GO:0006520">
    <property type="term" value="P:amino acid metabolic process"/>
    <property type="evidence" value="ECO:0007669"/>
    <property type="project" value="InterPro"/>
</dbReference>
<evidence type="ECO:0000256" key="4">
    <source>
        <dbReference type="ARBA" id="ARBA00007441"/>
    </source>
</evidence>
<dbReference type="GO" id="GO:0005524">
    <property type="term" value="F:ATP binding"/>
    <property type="evidence" value="ECO:0007669"/>
    <property type="project" value="UniProtKB-KW"/>
</dbReference>
<dbReference type="GO" id="GO:0015979">
    <property type="term" value="P:photosynthesis"/>
    <property type="evidence" value="ECO:0007669"/>
    <property type="project" value="UniProtKB-KW"/>
</dbReference>
<evidence type="ECO:0000256" key="7">
    <source>
        <dbReference type="ARBA" id="ARBA00022576"/>
    </source>
</evidence>
<evidence type="ECO:0000256" key="9">
    <source>
        <dbReference type="ARBA" id="ARBA00022679"/>
    </source>
</evidence>
<evidence type="ECO:0000256" key="15">
    <source>
        <dbReference type="RuleBase" id="RU000480"/>
    </source>
</evidence>
<protein>
    <recommendedName>
        <fullName evidence="15">Aspartate aminotransferase</fullName>
        <ecNumber evidence="15">2.6.1.1</ecNumber>
    </recommendedName>
</protein>
<comment type="similarity">
    <text evidence="3">Belongs to the Mg-chelatase subunits D/I family.</text>
</comment>
<dbReference type="Pfam" id="PF00155">
    <property type="entry name" value="Aminotran_1_2"/>
    <property type="match status" value="1"/>
</dbReference>
<dbReference type="SUPFAM" id="SSF53383">
    <property type="entry name" value="PLP-dependent transferases"/>
    <property type="match status" value="1"/>
</dbReference>